<keyword evidence="4" id="KW-1185">Reference proteome</keyword>
<dbReference type="Proteomes" id="UP000278036">
    <property type="component" value="Unassembled WGS sequence"/>
</dbReference>
<dbReference type="Gene3D" id="1.20.58.220">
    <property type="entry name" value="Phosphate transport system protein phou homolog 2, domain 2"/>
    <property type="match status" value="1"/>
</dbReference>
<dbReference type="InParanoid" id="A0A3A9JKV6"/>
<protein>
    <submittedName>
        <fullName evidence="2">DUF47 domain-containing protein</fullName>
    </submittedName>
    <submittedName>
        <fullName evidence="3">DUF47 family protein</fullName>
    </submittedName>
</protein>
<dbReference type="InterPro" id="IPR038078">
    <property type="entry name" value="PhoU-like_sf"/>
</dbReference>
<dbReference type="Pfam" id="PF01865">
    <property type="entry name" value="PhoU_div"/>
    <property type="match status" value="1"/>
</dbReference>
<dbReference type="EMBL" id="RAQU01000043">
    <property type="protein sequence ID" value="RKK04436.1"/>
    <property type="molecule type" value="Genomic_DNA"/>
</dbReference>
<sequence length="303" mass="33746">MTGLRWCWPKAGWLLRIPKGDRGSSWGRLRMPGEPRPQANHVGHRFIIPMAAETRAGWQHGPQAAEYRRHRPATCFALVAPAPQVPWSRCMVLKLFRMLMPRDDTFVAAFATQAARTVDAAHVFRAMLADPANAAHYADLRRIEREADEISRATIRSIHRSFITPFDRADILSLTDALDDVIDRMKDAGRRLTLYKVSVTPQMLTMADCIIRACESLRDGMPLLEDISGNARALGSMCEAVDAIESEADRALQAGMDALFAETDTSSPGHKLMVQMVYDGIEAVADRCEDVTDLIQAVMVEQV</sequence>
<evidence type="ECO:0000313" key="3">
    <source>
        <dbReference type="EMBL" id="RMI25359.1"/>
    </source>
</evidence>
<dbReference type="PANTHER" id="PTHR37298:SF1">
    <property type="entry name" value="UPF0111 PROTEIN YKAA"/>
    <property type="match status" value="1"/>
</dbReference>
<evidence type="ECO:0000313" key="4">
    <source>
        <dbReference type="Proteomes" id="UP000274097"/>
    </source>
</evidence>
<dbReference type="InterPro" id="IPR052912">
    <property type="entry name" value="UPF0111_domain"/>
</dbReference>
<gene>
    <name evidence="2" type="ORF">D6Z83_09390</name>
    <name evidence="3" type="ORF">EBE87_09450</name>
</gene>
<evidence type="ECO:0000256" key="1">
    <source>
        <dbReference type="ARBA" id="ARBA00008591"/>
    </source>
</evidence>
<comment type="caution">
    <text evidence="2">The sequence shown here is derived from an EMBL/GenBank/DDBJ whole genome shotgun (WGS) entry which is preliminary data.</text>
</comment>
<dbReference type="InterPro" id="IPR018445">
    <property type="entry name" value="Put_Phosphate_transp_reg"/>
</dbReference>
<dbReference type="PANTHER" id="PTHR37298">
    <property type="entry name" value="UPF0111 PROTEIN YKAA"/>
    <property type="match status" value="1"/>
</dbReference>
<organism evidence="2 5">
    <name type="scientific">Teichococcus wenyumeiae</name>
    <dbReference type="NCBI Taxonomy" id="2478470"/>
    <lineage>
        <taxon>Bacteria</taxon>
        <taxon>Pseudomonadati</taxon>
        <taxon>Pseudomonadota</taxon>
        <taxon>Alphaproteobacteria</taxon>
        <taxon>Acetobacterales</taxon>
        <taxon>Roseomonadaceae</taxon>
        <taxon>Roseomonas</taxon>
    </lineage>
</organism>
<dbReference type="Proteomes" id="UP000274097">
    <property type="component" value="Unassembled WGS sequence"/>
</dbReference>
<name>A0A3A9JKV6_9PROT</name>
<evidence type="ECO:0000313" key="2">
    <source>
        <dbReference type="EMBL" id="RKK04436.1"/>
    </source>
</evidence>
<evidence type="ECO:0000313" key="5">
    <source>
        <dbReference type="Proteomes" id="UP000278036"/>
    </source>
</evidence>
<reference evidence="2 5" key="1">
    <citation type="submission" date="2018-09" db="EMBL/GenBank/DDBJ databases">
        <title>Roseomonas sp. nov., isolated from feces of Tibetan antelopes in the Qinghai-Tibet plateau, China.</title>
        <authorList>
            <person name="Tian Z."/>
        </authorList>
    </citation>
    <scope>NUCLEOTIDE SEQUENCE [LARGE SCALE GENOMIC DNA]</scope>
    <source>
        <strain evidence="3 4">Z23</strain>
        <strain evidence="2 5">Z24</strain>
    </source>
</reference>
<dbReference type="EMBL" id="RFLX01000005">
    <property type="protein sequence ID" value="RMI25359.1"/>
    <property type="molecule type" value="Genomic_DNA"/>
</dbReference>
<proteinExistence type="inferred from homology"/>
<comment type="similarity">
    <text evidence="1">Belongs to the UPF0111 family.</text>
</comment>
<dbReference type="AlphaFoldDB" id="A0A3A9JKV6"/>
<accession>A0A3A9JKV6</accession>